<dbReference type="PANTHER" id="PTHR30213">
    <property type="entry name" value="INNER MEMBRANE PROTEIN YHJD"/>
    <property type="match status" value="1"/>
</dbReference>
<keyword evidence="2" id="KW-1003">Cell membrane</keyword>
<evidence type="ECO:0000256" key="1">
    <source>
        <dbReference type="ARBA" id="ARBA00004651"/>
    </source>
</evidence>
<evidence type="ECO:0000256" key="6">
    <source>
        <dbReference type="SAM" id="Phobius"/>
    </source>
</evidence>
<gene>
    <name evidence="7" type="ORF">TFUB20_02608</name>
</gene>
<comment type="subcellular location">
    <subcellularLocation>
        <location evidence="1">Cell membrane</location>
        <topology evidence="1">Multi-pass membrane protein</topology>
    </subcellularLocation>
</comment>
<feature type="transmembrane region" description="Helical" evidence="6">
    <location>
        <begin position="70"/>
        <end position="95"/>
    </location>
</feature>
<reference evidence="7 8" key="1">
    <citation type="submission" date="2016-09" db="EMBL/GenBank/DDBJ databases">
        <authorList>
            <person name="Capua I."/>
            <person name="De Benedictis P."/>
            <person name="Joannis T."/>
            <person name="Lombin L.H."/>
            <person name="Cattoli G."/>
        </authorList>
    </citation>
    <scope>NUCLEOTIDE SEQUENCE [LARGE SCALE GENOMIC DNA]</scope>
    <source>
        <strain evidence="7 8">UB20</strain>
    </source>
</reference>
<dbReference type="GO" id="GO:0005886">
    <property type="term" value="C:plasma membrane"/>
    <property type="evidence" value="ECO:0007669"/>
    <property type="project" value="UniProtKB-SubCell"/>
</dbReference>
<evidence type="ECO:0000256" key="2">
    <source>
        <dbReference type="ARBA" id="ARBA00022475"/>
    </source>
</evidence>
<keyword evidence="5 6" id="KW-0472">Membrane</keyword>
<dbReference type="OrthoDB" id="9808671at2"/>
<dbReference type="EMBL" id="FMMM01000082">
    <property type="protein sequence ID" value="SCQ24640.1"/>
    <property type="molecule type" value="Genomic_DNA"/>
</dbReference>
<evidence type="ECO:0000256" key="5">
    <source>
        <dbReference type="ARBA" id="ARBA00023136"/>
    </source>
</evidence>
<dbReference type="PANTHER" id="PTHR30213:SF0">
    <property type="entry name" value="UPF0761 MEMBRANE PROTEIN YIHY"/>
    <property type="match status" value="1"/>
</dbReference>
<dbReference type="NCBIfam" id="TIGR00765">
    <property type="entry name" value="yihY_not_rbn"/>
    <property type="match status" value="1"/>
</dbReference>
<dbReference type="AlphaFoldDB" id="A0A1D3UYJ4"/>
<evidence type="ECO:0000313" key="7">
    <source>
        <dbReference type="EMBL" id="SCQ24640.1"/>
    </source>
</evidence>
<dbReference type="RefSeq" id="WP_046825473.1">
    <property type="nucleotide sequence ID" value="NZ_CALHNL010000026.1"/>
</dbReference>
<keyword evidence="4 6" id="KW-1133">Transmembrane helix</keyword>
<protein>
    <recommendedName>
        <fullName evidence="9">YihY/virulence factor BrkB family protein</fullName>
    </recommendedName>
</protein>
<feature type="transmembrane region" description="Helical" evidence="6">
    <location>
        <begin position="278"/>
        <end position="307"/>
    </location>
</feature>
<keyword evidence="3 6" id="KW-0812">Transmembrane</keyword>
<feature type="transmembrane region" description="Helical" evidence="6">
    <location>
        <begin position="244"/>
        <end position="266"/>
    </location>
</feature>
<evidence type="ECO:0008006" key="9">
    <source>
        <dbReference type="Google" id="ProtNLM"/>
    </source>
</evidence>
<name>A0A1D3UYJ4_TANFO</name>
<evidence type="ECO:0000256" key="4">
    <source>
        <dbReference type="ARBA" id="ARBA00022989"/>
    </source>
</evidence>
<feature type="transmembrane region" description="Helical" evidence="6">
    <location>
        <begin position="132"/>
        <end position="152"/>
    </location>
</feature>
<organism evidence="7 8">
    <name type="scientific">Tannerella forsythia</name>
    <name type="common">Bacteroides forsythus</name>
    <dbReference type="NCBI Taxonomy" id="28112"/>
    <lineage>
        <taxon>Bacteria</taxon>
        <taxon>Pseudomonadati</taxon>
        <taxon>Bacteroidota</taxon>
        <taxon>Bacteroidia</taxon>
        <taxon>Bacteroidales</taxon>
        <taxon>Tannerellaceae</taxon>
        <taxon>Tannerella</taxon>
    </lineage>
</organism>
<evidence type="ECO:0000313" key="8">
    <source>
        <dbReference type="Proteomes" id="UP000182057"/>
    </source>
</evidence>
<proteinExistence type="predicted"/>
<sequence length="454" mass="52196">MPDNKTTKKSLITRISEGISSLIRFVTYDIWRVADNEMSGLRRSYIYVAKTVILAVRGFRSENLQTRASALTYSTLLALVPLLAVIVGIASGFGFRDTVRKGLYDFFPSQSFQIDKALNFAENYLSMAKGGLFIGVGLVLLFYTVISLISTIERTFNNIWQIQKDRPWHRKVSDYMAMFVILPVLMTCSSGLSIFISTIRNSYLNEFIFLTPIADLTLSLLPYVIISLFFTLLYIFVPNTKVRFLNALVAGTIIGCVFQIFQNFYISGQIWVSKYNAIYGSFAALPLLMLWLQVSWLICLFGAEIVYASQNVKKFSFERDSKNISRRYHDFLAILIATLIVKRFEQGEKPYTADELSESYRIPIRLTTRILCLLTELGILIEVNYEDDERIVHYQPAFDIHQISVGLLLRKIDEHGSENFKIDTNETFGKEWHTFLDKRQELYLPNKDILLKDL</sequence>
<dbReference type="Pfam" id="PF03631">
    <property type="entry name" value="Virul_fac_BrkB"/>
    <property type="match status" value="1"/>
</dbReference>
<dbReference type="Proteomes" id="UP000182057">
    <property type="component" value="Unassembled WGS sequence"/>
</dbReference>
<feature type="transmembrane region" description="Helical" evidence="6">
    <location>
        <begin position="216"/>
        <end position="237"/>
    </location>
</feature>
<feature type="transmembrane region" description="Helical" evidence="6">
    <location>
        <begin position="172"/>
        <end position="196"/>
    </location>
</feature>
<accession>A0A1D3UYJ4</accession>
<dbReference type="InterPro" id="IPR017039">
    <property type="entry name" value="Virul_fac_BrkB"/>
</dbReference>
<evidence type="ECO:0000256" key="3">
    <source>
        <dbReference type="ARBA" id="ARBA00022692"/>
    </source>
</evidence>